<sequence>MQVSRLGGKIYNYVMANVARRNQAIPRVSSNLHFVK</sequence>
<proteinExistence type="predicted"/>
<dbReference type="AlphaFoldDB" id="D7DZH2"/>
<keyword evidence="2" id="KW-1185">Reference proteome</keyword>
<protein>
    <submittedName>
        <fullName evidence="1">Uncharacterized protein</fullName>
    </submittedName>
</protein>
<reference evidence="1 2" key="1">
    <citation type="journal article" date="2010" name="PLoS ONE">
        <title>Genome erosion in a nitrogen-fixing vertically transmitted endosymbiotic multicellular cyanobacterium.</title>
        <authorList>
            <person name="Ran L."/>
            <person name="Larsson J."/>
            <person name="Vigil-Stenman T."/>
            <person name="Nylander J.A."/>
            <person name="Ininbergs K."/>
            <person name="Zheng W.W."/>
            <person name="Lapidus A."/>
            <person name="Lowry S."/>
            <person name="Haselkorn R."/>
            <person name="Bergman B."/>
        </authorList>
    </citation>
    <scope>NUCLEOTIDE SEQUENCE [LARGE SCALE GENOMIC DNA]</scope>
    <source>
        <strain evidence="1 2">0708</strain>
    </source>
</reference>
<accession>D7DZH2</accession>
<evidence type="ECO:0000313" key="1">
    <source>
        <dbReference type="EMBL" id="ADI62924.1"/>
    </source>
</evidence>
<dbReference type="Proteomes" id="UP000001511">
    <property type="component" value="Chromosome"/>
</dbReference>
<name>D7DZH2_NOSA0</name>
<gene>
    <name evidence="1" type="ordered locus">Aazo_0350</name>
</gene>
<dbReference type="EMBL" id="CP002059">
    <property type="protein sequence ID" value="ADI62924.1"/>
    <property type="molecule type" value="Genomic_DNA"/>
</dbReference>
<dbReference type="KEGG" id="naz:Aazo_0350"/>
<organism evidence="1 2">
    <name type="scientific">Nostoc azollae (strain 0708)</name>
    <name type="common">Anabaena azollae (strain 0708)</name>
    <dbReference type="NCBI Taxonomy" id="551115"/>
    <lineage>
        <taxon>Bacteria</taxon>
        <taxon>Bacillati</taxon>
        <taxon>Cyanobacteriota</taxon>
        <taxon>Cyanophyceae</taxon>
        <taxon>Nostocales</taxon>
        <taxon>Nostocaceae</taxon>
        <taxon>Trichormus</taxon>
    </lineage>
</organism>
<dbReference type="HOGENOM" id="CLU_3357324_0_0_3"/>
<evidence type="ECO:0000313" key="2">
    <source>
        <dbReference type="Proteomes" id="UP000001511"/>
    </source>
</evidence>